<organism evidence="1 2">
    <name type="scientific">Zootermopsis nevadensis</name>
    <name type="common">Dampwood termite</name>
    <dbReference type="NCBI Taxonomy" id="136037"/>
    <lineage>
        <taxon>Eukaryota</taxon>
        <taxon>Metazoa</taxon>
        <taxon>Ecdysozoa</taxon>
        <taxon>Arthropoda</taxon>
        <taxon>Hexapoda</taxon>
        <taxon>Insecta</taxon>
        <taxon>Pterygota</taxon>
        <taxon>Neoptera</taxon>
        <taxon>Polyneoptera</taxon>
        <taxon>Dictyoptera</taxon>
        <taxon>Blattodea</taxon>
        <taxon>Blattoidea</taxon>
        <taxon>Termitoidae</taxon>
        <taxon>Termopsidae</taxon>
        <taxon>Zootermopsis</taxon>
    </lineage>
</organism>
<dbReference type="Proteomes" id="UP000027135">
    <property type="component" value="Unassembled WGS sequence"/>
</dbReference>
<reference evidence="1 2" key="1">
    <citation type="journal article" date="2014" name="Nat. Commun.">
        <title>Molecular traces of alternative social organization in a termite genome.</title>
        <authorList>
            <person name="Terrapon N."/>
            <person name="Li C."/>
            <person name="Robertson H.M."/>
            <person name="Ji L."/>
            <person name="Meng X."/>
            <person name="Booth W."/>
            <person name="Chen Z."/>
            <person name="Childers C.P."/>
            <person name="Glastad K.M."/>
            <person name="Gokhale K."/>
            <person name="Gowin J."/>
            <person name="Gronenberg W."/>
            <person name="Hermansen R.A."/>
            <person name="Hu H."/>
            <person name="Hunt B.G."/>
            <person name="Huylmans A.K."/>
            <person name="Khalil S.M."/>
            <person name="Mitchell R.D."/>
            <person name="Munoz-Torres M.C."/>
            <person name="Mustard J.A."/>
            <person name="Pan H."/>
            <person name="Reese J.T."/>
            <person name="Scharf M.E."/>
            <person name="Sun F."/>
            <person name="Vogel H."/>
            <person name="Xiao J."/>
            <person name="Yang W."/>
            <person name="Yang Z."/>
            <person name="Yang Z."/>
            <person name="Zhou J."/>
            <person name="Zhu J."/>
            <person name="Brent C.S."/>
            <person name="Elsik C.G."/>
            <person name="Goodisman M.A."/>
            <person name="Liberles D.A."/>
            <person name="Roe R.M."/>
            <person name="Vargo E.L."/>
            <person name="Vilcinskas A."/>
            <person name="Wang J."/>
            <person name="Bornberg-Bauer E."/>
            <person name="Korb J."/>
            <person name="Zhang G."/>
            <person name="Liebig J."/>
        </authorList>
    </citation>
    <scope>NUCLEOTIDE SEQUENCE [LARGE SCALE GENOMIC DNA]</scope>
    <source>
        <tissue evidence="1">Whole organism</tissue>
    </source>
</reference>
<dbReference type="InParanoid" id="A0A067RPL0"/>
<accession>A0A067RPL0</accession>
<keyword evidence="2" id="KW-1185">Reference proteome</keyword>
<proteinExistence type="predicted"/>
<evidence type="ECO:0000313" key="1">
    <source>
        <dbReference type="EMBL" id="KDR21629.1"/>
    </source>
</evidence>
<evidence type="ECO:0000313" key="2">
    <source>
        <dbReference type="Proteomes" id="UP000027135"/>
    </source>
</evidence>
<dbReference type="EMBL" id="KK852544">
    <property type="protein sequence ID" value="KDR21629.1"/>
    <property type="molecule type" value="Genomic_DNA"/>
</dbReference>
<sequence length="54" mass="6110">MSDWRLVNPVAHPTVHLYLHLNAHIFAAVGSKLRMILDSSRQAATSLSLDRRSR</sequence>
<protein>
    <submittedName>
        <fullName evidence="1">Uncharacterized protein</fullName>
    </submittedName>
</protein>
<name>A0A067RPL0_ZOONE</name>
<gene>
    <name evidence="1" type="ORF">L798_01864</name>
</gene>
<dbReference type="AlphaFoldDB" id="A0A067RPL0"/>